<evidence type="ECO:0000259" key="2">
    <source>
        <dbReference type="Pfam" id="PF13439"/>
    </source>
</evidence>
<dbReference type="GO" id="GO:0016757">
    <property type="term" value="F:glycosyltransferase activity"/>
    <property type="evidence" value="ECO:0007669"/>
    <property type="project" value="UniProtKB-KW"/>
</dbReference>
<sequence>MIKINMFSHADSVQGQGVGSAYKELIRLLDQHLKETFDVTINQKQPVDLTHYHTINPSFYLNSFSRKRGRKIGYVHFLPETLEGSIKLPWIARKVFYKYVISFYKRMDQIVVVNPIFIDKLTQYGIPREKIKYIPNFVTKDVFYEKTAEQKAELRKAYNIDQDKFVIFGDGQVQQRKGVLDFVKLAEQNPDLQFIWAGGFSFGKITDGYEQLNKVVKNPPKNLIFTGIIPRDQLVDYLNMANLFLLPSFDELFPMSVLEAFSTGTPVMLRDLELYRAVIDGYYESCQDADEMQARIRELINNQARLDELKSFSRTASDRYSEENLTKIWKQFYEEQYEIAKKNNQSRG</sequence>
<dbReference type="InterPro" id="IPR028098">
    <property type="entry name" value="Glyco_trans_4-like_N"/>
</dbReference>
<dbReference type="CDD" id="cd03801">
    <property type="entry name" value="GT4_PimA-like"/>
    <property type="match status" value="1"/>
</dbReference>
<dbReference type="Pfam" id="PF13439">
    <property type="entry name" value="Glyco_transf_4"/>
    <property type="match status" value="1"/>
</dbReference>
<dbReference type="Gene3D" id="3.40.50.2000">
    <property type="entry name" value="Glycogen Phosphorylase B"/>
    <property type="match status" value="2"/>
</dbReference>
<organism evidence="3 4">
    <name type="scientific">Holzapfeliella saturejae</name>
    <dbReference type="NCBI Taxonomy" id="3082953"/>
    <lineage>
        <taxon>Bacteria</taxon>
        <taxon>Bacillati</taxon>
        <taxon>Bacillota</taxon>
        <taxon>Bacilli</taxon>
        <taxon>Lactobacillales</taxon>
        <taxon>Lactobacillaceae</taxon>
        <taxon>Holzapfeliella</taxon>
    </lineage>
</organism>
<dbReference type="InterPro" id="IPR050194">
    <property type="entry name" value="Glycosyltransferase_grp1"/>
</dbReference>
<dbReference type="EC" id="2.4.-.-" evidence="3"/>
<dbReference type="PANTHER" id="PTHR45947">
    <property type="entry name" value="SULFOQUINOVOSYL TRANSFERASE SQD2"/>
    <property type="match status" value="1"/>
</dbReference>
<dbReference type="InterPro" id="IPR001296">
    <property type="entry name" value="Glyco_trans_1"/>
</dbReference>
<keyword evidence="3" id="KW-0808">Transferase</keyword>
<evidence type="ECO:0000313" key="4">
    <source>
        <dbReference type="Proteomes" id="UP001377804"/>
    </source>
</evidence>
<dbReference type="PANTHER" id="PTHR45947:SF3">
    <property type="entry name" value="SULFOQUINOVOSYL TRANSFERASE SQD2"/>
    <property type="match status" value="1"/>
</dbReference>
<protein>
    <submittedName>
        <fullName evidence="3">Glycosyltransferase family 4 protein</fullName>
        <ecNumber evidence="3">2.4.-.-</ecNumber>
    </submittedName>
</protein>
<evidence type="ECO:0000313" key="3">
    <source>
        <dbReference type="EMBL" id="MEJ6347818.1"/>
    </source>
</evidence>
<keyword evidence="4" id="KW-1185">Reference proteome</keyword>
<dbReference type="Proteomes" id="UP001377804">
    <property type="component" value="Unassembled WGS sequence"/>
</dbReference>
<dbReference type="RefSeq" id="WP_339968363.1">
    <property type="nucleotide sequence ID" value="NZ_JAWMWG010000001.1"/>
</dbReference>
<dbReference type="SUPFAM" id="SSF53756">
    <property type="entry name" value="UDP-Glycosyltransferase/glycogen phosphorylase"/>
    <property type="match status" value="1"/>
</dbReference>
<dbReference type="Pfam" id="PF00534">
    <property type="entry name" value="Glycos_transf_1"/>
    <property type="match status" value="1"/>
</dbReference>
<reference evidence="3 4" key="1">
    <citation type="submission" date="2023-10" db="EMBL/GenBank/DDBJ databases">
        <title>Holzapfeliella saturejae sp. nov. isolated from Satureja montana flowers.</title>
        <authorList>
            <person name="Alcantara C."/>
            <person name="Zuniga M."/>
            <person name="Landete J.M."/>
            <person name="Monedero V."/>
        </authorList>
    </citation>
    <scope>NUCLEOTIDE SEQUENCE [LARGE SCALE GENOMIC DNA]</scope>
    <source>
        <strain evidence="3 4">He02</strain>
    </source>
</reference>
<evidence type="ECO:0000259" key="1">
    <source>
        <dbReference type="Pfam" id="PF00534"/>
    </source>
</evidence>
<feature type="domain" description="Glycosyl transferase family 1" evidence="1">
    <location>
        <begin position="151"/>
        <end position="311"/>
    </location>
</feature>
<feature type="domain" description="Glycosyltransferase subfamily 4-like N-terminal" evidence="2">
    <location>
        <begin position="44"/>
        <end position="139"/>
    </location>
</feature>
<keyword evidence="3" id="KW-0328">Glycosyltransferase</keyword>
<dbReference type="EMBL" id="JAWMWG010000001">
    <property type="protein sequence ID" value="MEJ6347818.1"/>
    <property type="molecule type" value="Genomic_DNA"/>
</dbReference>
<gene>
    <name evidence="3" type="ORF">R4Y45_00920</name>
</gene>
<comment type="caution">
    <text evidence="3">The sequence shown here is derived from an EMBL/GenBank/DDBJ whole genome shotgun (WGS) entry which is preliminary data.</text>
</comment>
<name>A0ABU8SEJ9_9LACO</name>
<proteinExistence type="predicted"/>
<accession>A0ABU8SEJ9</accession>